<dbReference type="GO" id="GO:0006281">
    <property type="term" value="P:DNA repair"/>
    <property type="evidence" value="ECO:0007669"/>
    <property type="project" value="UniProtKB-KW"/>
</dbReference>
<dbReference type="PANTHER" id="PTHR12663">
    <property type="entry name" value="ANDROGEN INDUCED INHIBITOR OF PROLIFERATION AS3 / PDS5-RELATED"/>
    <property type="match status" value="1"/>
</dbReference>
<accession>A0A2U1L0T7</accession>
<protein>
    <submittedName>
        <fullName evidence="6">Phospholipase-like protein</fullName>
    </submittedName>
</protein>
<dbReference type="InterPro" id="IPR007942">
    <property type="entry name" value="PLipase-like"/>
</dbReference>
<evidence type="ECO:0000256" key="3">
    <source>
        <dbReference type="ARBA" id="ARBA00023204"/>
    </source>
</evidence>
<organism evidence="6 7">
    <name type="scientific">Artemisia annua</name>
    <name type="common">Sweet wormwood</name>
    <dbReference type="NCBI Taxonomy" id="35608"/>
    <lineage>
        <taxon>Eukaryota</taxon>
        <taxon>Viridiplantae</taxon>
        <taxon>Streptophyta</taxon>
        <taxon>Embryophyta</taxon>
        <taxon>Tracheophyta</taxon>
        <taxon>Spermatophyta</taxon>
        <taxon>Magnoliopsida</taxon>
        <taxon>eudicotyledons</taxon>
        <taxon>Gunneridae</taxon>
        <taxon>Pentapetalae</taxon>
        <taxon>asterids</taxon>
        <taxon>campanulids</taxon>
        <taxon>Asterales</taxon>
        <taxon>Asteraceae</taxon>
        <taxon>Asteroideae</taxon>
        <taxon>Anthemideae</taxon>
        <taxon>Artemisiinae</taxon>
        <taxon>Artemisia</taxon>
    </lineage>
</organism>
<evidence type="ECO:0000256" key="2">
    <source>
        <dbReference type="ARBA" id="ARBA00022763"/>
    </source>
</evidence>
<evidence type="ECO:0000256" key="5">
    <source>
        <dbReference type="SAM" id="MobiDB-lite"/>
    </source>
</evidence>
<dbReference type="Gene3D" id="2.30.30.140">
    <property type="match status" value="1"/>
</dbReference>
<evidence type="ECO:0000256" key="4">
    <source>
        <dbReference type="ARBA" id="ARBA00023242"/>
    </source>
</evidence>
<keyword evidence="4" id="KW-0539">Nucleus</keyword>
<dbReference type="Pfam" id="PF20168">
    <property type="entry name" value="PDS5"/>
    <property type="match status" value="1"/>
</dbReference>
<gene>
    <name evidence="6" type="ORF">CTI12_AA537360</name>
</gene>
<dbReference type="CDD" id="cd20404">
    <property type="entry name" value="Tudor_Agenet_AtEML-like"/>
    <property type="match status" value="1"/>
</dbReference>
<feature type="compositionally biased region" description="Polar residues" evidence="5">
    <location>
        <begin position="303"/>
        <end position="313"/>
    </location>
</feature>
<comment type="caution">
    <text evidence="6">The sequence shown here is derived from an EMBL/GenBank/DDBJ whole genome shotgun (WGS) entry which is preliminary data.</text>
</comment>
<keyword evidence="7" id="KW-1185">Reference proteome</keyword>
<name>A0A2U1L0T7_ARTAN</name>
<keyword evidence="3" id="KW-0234">DNA repair</keyword>
<dbReference type="SUPFAM" id="SSF63748">
    <property type="entry name" value="Tudor/PWWP/MBT"/>
    <property type="match status" value="1"/>
</dbReference>
<dbReference type="PANTHER" id="PTHR12663:SF63">
    <property type="entry name" value="PHOSPHOLIPASE-LIKE PROTEIN-RELATED"/>
    <property type="match status" value="1"/>
</dbReference>
<sequence>MASRLSCSSVSLEIQLTKVGEKLLHLPSSTKEIITSLVLTEHNLSTVPQSPSKSLIKPLHQIINALIAKELMRHPNLNVNISVACCICEILRITAPNAPYNNEQIKEFFELVVTSLEKLYSASGGYYGKMTKVIEVFSKARLPVLMLNLQLDGHGLIVRLFQHFLNVSDSISTAIVLDMERIIYMLIEEKEELAHVLQALVITSLKKDNQNASPVCWEFGNKVLMMCAAKLKLNVPDMKRDMCIALYSYPTMVAYMSKTASEYNMMEANDTIPHSTETNKLRKDMSHKIKIMCPGGSIRHCQHASTPSNSATEMNGKRKRNNEKAPSAEHDDILVGRKIRVWWGKDEIYRNGIVKSCDCKYKMHKVLLDSGFEVVVDLKRKRWTSFEHVSDISDSSLEQAVPKKVSSPQSGIICVQGYKVKNINAPILEAILKKHGDIAAKCVFTDAVRTTLLEAVCEIVGWIETNDVTNIISKIEEIDNQVSAAEASKINVSWLQTHLEAIRKRNEAQKKNQFAEAEKLVGKRIKAHSVEYGENLVGKRIKVWWPDDNRYYEGVVESFDSSIKKHKVSYDGGDEELLKLNGERWELVENVSPTSDSLEQAVPISVSSPDSGMTCVQGYKVKNINAPILESIFKKHGDIAANCAFISSPARESVLEIVCEVVRKIQTNDVTIIISDMEELQSQVSAAEAIKVNVSWLQAHLEAIHKRTEAKKKCSMLMRMTANTSLVTIAAEMDVKEIQSELTTVQERFEKAKRCVEVLNIVKKKLNDNFLVSKAETDSWVEQPVL</sequence>
<reference evidence="6 7" key="1">
    <citation type="journal article" date="2018" name="Mol. Plant">
        <title>The genome of Artemisia annua provides insight into the evolution of Asteraceae family and artemisinin biosynthesis.</title>
        <authorList>
            <person name="Shen Q."/>
            <person name="Zhang L."/>
            <person name="Liao Z."/>
            <person name="Wang S."/>
            <person name="Yan T."/>
            <person name="Shi P."/>
            <person name="Liu M."/>
            <person name="Fu X."/>
            <person name="Pan Q."/>
            <person name="Wang Y."/>
            <person name="Lv Z."/>
            <person name="Lu X."/>
            <person name="Zhang F."/>
            <person name="Jiang W."/>
            <person name="Ma Y."/>
            <person name="Chen M."/>
            <person name="Hao X."/>
            <person name="Li L."/>
            <person name="Tang Y."/>
            <person name="Lv G."/>
            <person name="Zhou Y."/>
            <person name="Sun X."/>
            <person name="Brodelius P.E."/>
            <person name="Rose J.K.C."/>
            <person name="Tang K."/>
        </authorList>
    </citation>
    <scope>NUCLEOTIDE SEQUENCE [LARGE SCALE GENOMIC DNA]</scope>
    <source>
        <strain evidence="7">cv. Huhao1</strain>
        <tissue evidence="6">Leaf</tissue>
    </source>
</reference>
<comment type="subcellular location">
    <subcellularLocation>
        <location evidence="1">Nucleus</location>
    </subcellularLocation>
</comment>
<evidence type="ECO:0000256" key="1">
    <source>
        <dbReference type="ARBA" id="ARBA00004123"/>
    </source>
</evidence>
<feature type="region of interest" description="Disordered" evidence="5">
    <location>
        <begin position="301"/>
        <end position="328"/>
    </location>
</feature>
<dbReference type="GO" id="GO:0000785">
    <property type="term" value="C:chromatin"/>
    <property type="evidence" value="ECO:0007669"/>
    <property type="project" value="TreeGrafter"/>
</dbReference>
<keyword evidence="2" id="KW-0227">DNA damage</keyword>
<dbReference type="GO" id="GO:0007064">
    <property type="term" value="P:mitotic sister chromatid cohesion"/>
    <property type="evidence" value="ECO:0007669"/>
    <property type="project" value="InterPro"/>
</dbReference>
<dbReference type="GO" id="GO:0005634">
    <property type="term" value="C:nucleus"/>
    <property type="evidence" value="ECO:0007669"/>
    <property type="project" value="UniProtKB-SubCell"/>
</dbReference>
<proteinExistence type="predicted"/>
<dbReference type="InterPro" id="IPR039776">
    <property type="entry name" value="Pds5"/>
</dbReference>
<dbReference type="EMBL" id="PKPP01012288">
    <property type="protein sequence ID" value="PWA42621.1"/>
    <property type="molecule type" value="Genomic_DNA"/>
</dbReference>
<dbReference type="AlphaFoldDB" id="A0A2U1L0T7"/>
<dbReference type="Proteomes" id="UP000245207">
    <property type="component" value="Unassembled WGS sequence"/>
</dbReference>
<dbReference type="STRING" id="35608.A0A2U1L0T7"/>
<evidence type="ECO:0000313" key="6">
    <source>
        <dbReference type="EMBL" id="PWA42621.1"/>
    </source>
</evidence>
<dbReference type="OrthoDB" id="200660at2759"/>
<dbReference type="Pfam" id="PF05278">
    <property type="entry name" value="PEARLI-4"/>
    <property type="match status" value="2"/>
</dbReference>
<evidence type="ECO:0000313" key="7">
    <source>
        <dbReference type="Proteomes" id="UP000245207"/>
    </source>
</evidence>